<feature type="active site" evidence="4">
    <location>
        <position position="267"/>
    </location>
</feature>
<dbReference type="Proteomes" id="UP000027100">
    <property type="component" value="Unassembled WGS sequence"/>
</dbReference>
<organism evidence="7 8">
    <name type="scientific">Hyphomonas polymorpha PS728</name>
    <dbReference type="NCBI Taxonomy" id="1280954"/>
    <lineage>
        <taxon>Bacteria</taxon>
        <taxon>Pseudomonadati</taxon>
        <taxon>Pseudomonadota</taxon>
        <taxon>Alphaproteobacteria</taxon>
        <taxon>Hyphomonadales</taxon>
        <taxon>Hyphomonadaceae</taxon>
        <taxon>Hyphomonas</taxon>
    </lineage>
</organism>
<dbReference type="PROSITE" id="PS00070">
    <property type="entry name" value="ALDEHYDE_DEHYDR_CYS"/>
    <property type="match status" value="1"/>
</dbReference>
<dbReference type="InterPro" id="IPR016160">
    <property type="entry name" value="Ald_DH_CS_CYS"/>
</dbReference>
<evidence type="ECO:0000256" key="5">
    <source>
        <dbReference type="RuleBase" id="RU003345"/>
    </source>
</evidence>
<dbReference type="PROSITE" id="PS00687">
    <property type="entry name" value="ALDEHYDE_DEHYDR_GLU"/>
    <property type="match status" value="1"/>
</dbReference>
<dbReference type="PANTHER" id="PTHR11699">
    <property type="entry name" value="ALDEHYDE DEHYDROGENASE-RELATED"/>
    <property type="match status" value="1"/>
</dbReference>
<dbReference type="Gene3D" id="3.40.309.10">
    <property type="entry name" value="Aldehyde Dehydrogenase, Chain A, domain 2"/>
    <property type="match status" value="1"/>
</dbReference>
<dbReference type="eggNOG" id="COG1012">
    <property type="taxonomic scope" value="Bacteria"/>
</dbReference>
<protein>
    <submittedName>
        <fullName evidence="7">Aldehyde dehydrogenase</fullName>
    </submittedName>
</protein>
<dbReference type="Pfam" id="PF00171">
    <property type="entry name" value="Aldedh"/>
    <property type="match status" value="1"/>
</dbReference>
<comment type="caution">
    <text evidence="7">The sequence shown here is derived from an EMBL/GenBank/DDBJ whole genome shotgun (WGS) entry which is preliminary data.</text>
</comment>
<dbReference type="OrthoDB" id="7168186at2"/>
<gene>
    <name evidence="7" type="ORF">HPO_03709</name>
</gene>
<evidence type="ECO:0000256" key="4">
    <source>
        <dbReference type="PROSITE-ProRule" id="PRU10007"/>
    </source>
</evidence>
<proteinExistence type="inferred from homology"/>
<dbReference type="Gene3D" id="3.40.605.10">
    <property type="entry name" value="Aldehyde Dehydrogenase, Chain A, domain 1"/>
    <property type="match status" value="1"/>
</dbReference>
<evidence type="ECO:0000256" key="2">
    <source>
        <dbReference type="ARBA" id="ARBA00023002"/>
    </source>
</evidence>
<dbReference type="InterPro" id="IPR016161">
    <property type="entry name" value="Ald_DH/histidinol_DH"/>
</dbReference>
<dbReference type="SUPFAM" id="SSF53720">
    <property type="entry name" value="ALDH-like"/>
    <property type="match status" value="1"/>
</dbReference>
<evidence type="ECO:0000256" key="1">
    <source>
        <dbReference type="ARBA" id="ARBA00009986"/>
    </source>
</evidence>
<sequence length="494" mass="51356">MLEDRRLSEETRQRMSRPFQMLIGGKWCDSSSGRTLAVLNPATGEQIAVIPEGDAGDVDLAVEAATAAFVRKLWSGLAPGRRSAILWRAADLIDQRARELAELETLDNGKPLTAALGMDLPMAASVFRYWAGWCTKIAGTAPVVDLPGDFAAMTVKEPVGVVGLIVPWNFPLLNAAVKLGPALAAGCTVVLKPAEQASLTTLCLGEILLEAGVPPGAVNIVTGLGAVAGARIAEHPGIAKISFTGSTAVGKQLIAASQGNLKRLTLELGGKSPAIVLPDADLSRAVPAVANGIFRNAGQICAAASRLLVHRSLFDQTVEGIVQLARQHVLGDGLDPSTTLGPVISQAQFRRVLGMIEDARQAGGDIITGGGAVERPGYFVEPTVIAGVSATKGIAVDEVFGPVLVALPFDDAEEAVQLANTTEYGLSASIWTRDIGQAHRLARAVHAGTVTINSGMIAGPGLPFGGFKQSGWGREGGAEGLDAYLETKTIVTSF</sequence>
<keyword evidence="2 5" id="KW-0560">Oxidoreductase</keyword>
<dbReference type="STRING" id="1280954.HPO_03709"/>
<dbReference type="InterPro" id="IPR015590">
    <property type="entry name" value="Aldehyde_DH_dom"/>
</dbReference>
<feature type="domain" description="Aldehyde dehydrogenase" evidence="6">
    <location>
        <begin position="27"/>
        <end position="490"/>
    </location>
</feature>
<dbReference type="AlphaFoldDB" id="A0A062VK15"/>
<name>A0A062VK15_9PROT</name>
<accession>A0A062VK15</accession>
<comment type="similarity">
    <text evidence="1 5">Belongs to the aldehyde dehydrogenase family.</text>
</comment>
<dbReference type="InterPro" id="IPR029510">
    <property type="entry name" value="Ald_DH_CS_GLU"/>
</dbReference>
<reference evidence="7 8" key="1">
    <citation type="journal article" date="2014" name="Antonie Van Leeuwenhoek">
        <title>Hyphomonas beringensis sp. nov. and Hyphomonas chukchiensis sp. nov., isolated from surface seawater of the Bering Sea and Chukchi Sea.</title>
        <authorList>
            <person name="Li C."/>
            <person name="Lai Q."/>
            <person name="Li G."/>
            <person name="Dong C."/>
            <person name="Wang J."/>
            <person name="Liao Y."/>
            <person name="Shao Z."/>
        </authorList>
    </citation>
    <scope>NUCLEOTIDE SEQUENCE [LARGE SCALE GENOMIC DNA]</scope>
    <source>
        <strain evidence="7 8">PS728</strain>
    </source>
</reference>
<evidence type="ECO:0000313" key="8">
    <source>
        <dbReference type="Proteomes" id="UP000027100"/>
    </source>
</evidence>
<dbReference type="FunFam" id="3.40.605.10:FF:000007">
    <property type="entry name" value="NAD/NADP-dependent betaine aldehyde dehydrogenase"/>
    <property type="match status" value="1"/>
</dbReference>
<dbReference type="GO" id="GO:0016620">
    <property type="term" value="F:oxidoreductase activity, acting on the aldehyde or oxo group of donors, NAD or NADP as acceptor"/>
    <property type="evidence" value="ECO:0007669"/>
    <property type="project" value="InterPro"/>
</dbReference>
<dbReference type="EMBL" id="ARYM01000003">
    <property type="protein sequence ID" value="KCZ99967.1"/>
    <property type="molecule type" value="Genomic_DNA"/>
</dbReference>
<dbReference type="FunFam" id="3.40.605.10:FF:000026">
    <property type="entry name" value="Aldehyde dehydrogenase, putative"/>
    <property type="match status" value="1"/>
</dbReference>
<dbReference type="InterPro" id="IPR016163">
    <property type="entry name" value="Ald_DH_C"/>
</dbReference>
<evidence type="ECO:0000259" key="6">
    <source>
        <dbReference type="Pfam" id="PF00171"/>
    </source>
</evidence>
<dbReference type="FunFam" id="3.40.309.10:FF:000012">
    <property type="entry name" value="Betaine aldehyde dehydrogenase"/>
    <property type="match status" value="1"/>
</dbReference>
<evidence type="ECO:0000313" key="7">
    <source>
        <dbReference type="EMBL" id="KCZ99967.1"/>
    </source>
</evidence>
<dbReference type="PATRIC" id="fig|1280954.3.peg.755"/>
<keyword evidence="8" id="KW-1185">Reference proteome</keyword>
<evidence type="ECO:0000256" key="3">
    <source>
        <dbReference type="ARBA" id="ARBA00023097"/>
    </source>
</evidence>
<dbReference type="InterPro" id="IPR016162">
    <property type="entry name" value="Ald_DH_N"/>
</dbReference>
<keyword evidence="3" id="KW-0558">Oxidation</keyword>